<gene>
    <name evidence="2" type="ORF">KSB_82340</name>
</gene>
<dbReference type="Gene3D" id="3.30.200.20">
    <property type="entry name" value="Phosphorylase Kinase, domain 1"/>
    <property type="match status" value="1"/>
</dbReference>
<proteinExistence type="predicted"/>
<sequence>MPTRIYTQHLGSIANKQLQEALTRFQLGTLLQAEPVPFGNFGQNIFLTTTQGEFVLRGKPLWPEQFMRERWFMWQLHEHTTVPVPWPYLHDPDADIFGWSYILMPRMPGLALIDPVVRRQLSDQQRQQIAAALGVTLAQMHALTWPTPGEHDATHDTIVPFHPSYPGYITGEIYRLLSLSRQATNLTTEADSFWVEALVEQGKRALAEPFQARFVMGDYKEGNVVVEERDAEWHVSGVFDVHGHFGDTEEDLARPVADYITQERVDLAHIFLRTYLQLHPPRPDFEARFPLYMLKERLAIWEWAHRTDMVWWQRDLTLRKWIEPFLSIAGT</sequence>
<dbReference type="EMBL" id="BNJG01000003">
    <property type="protein sequence ID" value="GHO59759.1"/>
    <property type="molecule type" value="Genomic_DNA"/>
</dbReference>
<evidence type="ECO:0000259" key="1">
    <source>
        <dbReference type="Pfam" id="PF01636"/>
    </source>
</evidence>
<protein>
    <recommendedName>
        <fullName evidence="1">Aminoglycoside phosphotransferase domain-containing protein</fullName>
    </recommendedName>
</protein>
<name>A0ABQ3V3K2_9CHLR</name>
<dbReference type="InterPro" id="IPR002575">
    <property type="entry name" value="Aminoglycoside_PTrfase"/>
</dbReference>
<evidence type="ECO:0000313" key="2">
    <source>
        <dbReference type="EMBL" id="GHO59759.1"/>
    </source>
</evidence>
<evidence type="ECO:0000313" key="3">
    <source>
        <dbReference type="Proteomes" id="UP000654345"/>
    </source>
</evidence>
<dbReference type="InterPro" id="IPR011009">
    <property type="entry name" value="Kinase-like_dom_sf"/>
</dbReference>
<accession>A0ABQ3V3K2</accession>
<dbReference type="RefSeq" id="WP_201375916.1">
    <property type="nucleotide sequence ID" value="NZ_BNJG01000003.1"/>
</dbReference>
<dbReference type="InterPro" id="IPR051678">
    <property type="entry name" value="AGP_Transferase"/>
</dbReference>
<reference evidence="2 3" key="1">
    <citation type="journal article" date="2021" name="Int. J. Syst. Evol. Microbiol.">
        <title>Reticulibacter mediterranei gen. nov., sp. nov., within the new family Reticulibacteraceae fam. nov., and Ktedonospora formicarum gen. nov., sp. nov., Ktedonobacter robiniae sp. nov., Dictyobacter formicarum sp. nov. and Dictyobacter arantiisoli sp. nov., belonging to the class Ktedonobacteria.</title>
        <authorList>
            <person name="Yabe S."/>
            <person name="Zheng Y."/>
            <person name="Wang C.M."/>
            <person name="Sakai Y."/>
            <person name="Abe K."/>
            <person name="Yokota A."/>
            <person name="Donadio S."/>
            <person name="Cavaletti L."/>
            <person name="Monciardini P."/>
        </authorList>
    </citation>
    <scope>NUCLEOTIDE SEQUENCE [LARGE SCALE GENOMIC DNA]</scope>
    <source>
        <strain evidence="2 3">SOSP1-30</strain>
    </source>
</reference>
<dbReference type="Pfam" id="PF01636">
    <property type="entry name" value="APH"/>
    <property type="match status" value="1"/>
</dbReference>
<comment type="caution">
    <text evidence="2">The sequence shown here is derived from an EMBL/GenBank/DDBJ whole genome shotgun (WGS) entry which is preliminary data.</text>
</comment>
<dbReference type="PANTHER" id="PTHR21310">
    <property type="entry name" value="AMINOGLYCOSIDE PHOSPHOTRANSFERASE-RELATED-RELATED"/>
    <property type="match status" value="1"/>
</dbReference>
<dbReference type="Gene3D" id="3.90.1200.10">
    <property type="match status" value="1"/>
</dbReference>
<feature type="domain" description="Aminoglycoside phosphotransferase" evidence="1">
    <location>
        <begin position="36"/>
        <end position="280"/>
    </location>
</feature>
<keyword evidence="3" id="KW-1185">Reference proteome</keyword>
<dbReference type="Proteomes" id="UP000654345">
    <property type="component" value="Unassembled WGS sequence"/>
</dbReference>
<dbReference type="SUPFAM" id="SSF56112">
    <property type="entry name" value="Protein kinase-like (PK-like)"/>
    <property type="match status" value="1"/>
</dbReference>
<organism evidence="2 3">
    <name type="scientific">Ktedonobacter robiniae</name>
    <dbReference type="NCBI Taxonomy" id="2778365"/>
    <lineage>
        <taxon>Bacteria</taxon>
        <taxon>Bacillati</taxon>
        <taxon>Chloroflexota</taxon>
        <taxon>Ktedonobacteria</taxon>
        <taxon>Ktedonobacterales</taxon>
        <taxon>Ktedonobacteraceae</taxon>
        <taxon>Ktedonobacter</taxon>
    </lineage>
</organism>